<proteinExistence type="inferred from homology"/>
<protein>
    <recommendedName>
        <fullName evidence="2">Putative phosphoesterase MACH08_14620</fullName>
        <ecNumber evidence="2">3.1.-.-</ecNumber>
    </recommendedName>
</protein>
<dbReference type="HAMAP" id="MF_01444">
    <property type="entry name" value="2H_phosphoesterase_YjcG"/>
    <property type="match status" value="1"/>
</dbReference>
<evidence type="ECO:0000256" key="2">
    <source>
        <dbReference type="HAMAP-Rule" id="MF_01444"/>
    </source>
</evidence>
<dbReference type="NCBIfam" id="NF010223">
    <property type="entry name" value="PRK13679.1"/>
    <property type="match status" value="1"/>
</dbReference>
<comment type="caution">
    <text evidence="3">The sequence shown here is derived from an EMBL/GenBank/DDBJ whole genome shotgun (WGS) entry which is preliminary data.</text>
</comment>
<gene>
    <name evidence="3" type="primary">yjcG</name>
    <name evidence="3" type="ORF">MACH08_14620</name>
</gene>
<feature type="short sequence motif" description="HXTX 1" evidence="2">
    <location>
        <begin position="34"/>
        <end position="37"/>
    </location>
</feature>
<dbReference type="Gene3D" id="3.90.1140.10">
    <property type="entry name" value="Cyclic phosphodiesterase"/>
    <property type="match status" value="1"/>
</dbReference>
<evidence type="ECO:0000256" key="1">
    <source>
        <dbReference type="ARBA" id="ARBA00022801"/>
    </source>
</evidence>
<organism evidence="3 4">
    <name type="scientific">Oceanobacillus kimchii</name>
    <dbReference type="NCBI Taxonomy" id="746691"/>
    <lineage>
        <taxon>Bacteria</taxon>
        <taxon>Bacillati</taxon>
        <taxon>Bacillota</taxon>
        <taxon>Bacilli</taxon>
        <taxon>Bacillales</taxon>
        <taxon>Bacillaceae</taxon>
        <taxon>Oceanobacillus</taxon>
    </lineage>
</organism>
<dbReference type="PANTHER" id="PTHR40037">
    <property type="entry name" value="PHOSPHOESTERASE YJCG-RELATED"/>
    <property type="match status" value="1"/>
</dbReference>
<keyword evidence="1 2" id="KW-0378">Hydrolase</keyword>
<dbReference type="SUPFAM" id="SSF55144">
    <property type="entry name" value="LigT-like"/>
    <property type="match status" value="1"/>
</dbReference>
<dbReference type="InterPro" id="IPR009097">
    <property type="entry name" value="Cyclic_Pdiesterase"/>
</dbReference>
<accession>A0ABQ5TFM4</accession>
<reference evidence="3 4" key="1">
    <citation type="submission" date="2023-02" db="EMBL/GenBank/DDBJ databases">
        <title>Oceanobacillus kimchii IFOP_LL358 isolated form Alexandrium catenella lab strain.</title>
        <authorList>
            <person name="Gajardo G."/>
            <person name="Ueki S."/>
            <person name="Maruyama F."/>
        </authorList>
    </citation>
    <scope>NUCLEOTIDE SEQUENCE [LARGE SCALE GENOMIC DNA]</scope>
    <source>
        <strain evidence="3 4">IFOP_LL358</strain>
    </source>
</reference>
<dbReference type="InterPro" id="IPR022932">
    <property type="entry name" value="YjcG"/>
</dbReference>
<dbReference type="RefSeq" id="WP_017796364.1">
    <property type="nucleotide sequence ID" value="NZ_BSKO01000001.1"/>
</dbReference>
<feature type="short sequence motif" description="HXTX 2" evidence="2">
    <location>
        <begin position="115"/>
        <end position="118"/>
    </location>
</feature>
<dbReference type="Pfam" id="PF13563">
    <property type="entry name" value="2_5_RNA_ligase2"/>
    <property type="match status" value="1"/>
</dbReference>
<feature type="active site" description="Proton acceptor" evidence="2">
    <location>
        <position position="115"/>
    </location>
</feature>
<dbReference type="EC" id="3.1.-.-" evidence="2"/>
<feature type="active site" description="Proton donor" evidence="2">
    <location>
        <position position="34"/>
    </location>
</feature>
<comment type="similarity">
    <text evidence="2">Belongs to the 2H phosphoesterase superfamily. YjcG family.</text>
</comment>
<dbReference type="InterPro" id="IPR050580">
    <property type="entry name" value="2H_phosphoesterase_YjcG-like"/>
</dbReference>
<keyword evidence="4" id="KW-1185">Reference proteome</keyword>
<dbReference type="PANTHER" id="PTHR40037:SF1">
    <property type="entry name" value="PHOSPHOESTERASE SAOUHSC_00951-RELATED"/>
    <property type="match status" value="1"/>
</dbReference>
<dbReference type="EMBL" id="BSKO01000001">
    <property type="protein sequence ID" value="GLO65678.1"/>
    <property type="molecule type" value="Genomic_DNA"/>
</dbReference>
<evidence type="ECO:0000313" key="4">
    <source>
        <dbReference type="Proteomes" id="UP001275436"/>
    </source>
</evidence>
<dbReference type="Proteomes" id="UP001275436">
    <property type="component" value="Unassembled WGS sequence"/>
</dbReference>
<name>A0ABQ5TFM4_9BACI</name>
<sequence>MKYGIAIFPSKSIQDQANALRKRYDPRYSLIPPHLTLKESFEADEETLNETVEELRKIAKETEPFHIQINKVSTFEPVTNTIYFKVEPIQELNDLHSKLHEGKFDDNQTHPFVPHITIAQELEHDEFSDILGRLQMEGFNLEDYVDRFQLLYQLDNESWTVYQTFVLGKD</sequence>
<evidence type="ECO:0000313" key="3">
    <source>
        <dbReference type="EMBL" id="GLO65678.1"/>
    </source>
</evidence>